<keyword evidence="7" id="KW-1015">Disulfide bond</keyword>
<dbReference type="InterPro" id="IPR007110">
    <property type="entry name" value="Ig-like_dom"/>
</dbReference>
<gene>
    <name evidence="13" type="ORF">H4Q32_009934</name>
</gene>
<dbReference type="SMART" id="SM00406">
    <property type="entry name" value="IGv"/>
    <property type="match status" value="4"/>
</dbReference>
<feature type="domain" description="Ig-like" evidence="12">
    <location>
        <begin position="49"/>
        <end position="137"/>
    </location>
</feature>
<evidence type="ECO:0000256" key="3">
    <source>
        <dbReference type="ARBA" id="ARBA00022692"/>
    </source>
</evidence>
<keyword evidence="3 11" id="KW-0812">Transmembrane</keyword>
<proteinExistence type="predicted"/>
<keyword evidence="5 11" id="KW-1133">Transmembrane helix</keyword>
<keyword evidence="6 11" id="KW-0472">Membrane</keyword>
<dbReference type="Gene3D" id="2.60.40.10">
    <property type="entry name" value="Immunoglobulins"/>
    <property type="match status" value="4"/>
</dbReference>
<sequence length="576" mass="65459">MYKDKRLLSQGLGCLLNHNIHNLLEICNLSAGCHVSDYGLVNEVTGCTGGSVLLPCSCTDPQSTVNTFTWMHHYQNENKWLVVFENDKYKNRLKRFNEKFPTNLSLLISDLRKKDEGFYRCKASQTYTEFRVKIKVQCKCKCQCNRFVNVLSGCDLDQNKPMSEVTGHSGESVSERHTGRVKLLIEISPGNLSLQISNLSEEDQGEYHCSVSSQRHRKITFNQSVYQPINLQNTEKNVQLLNTQEGYRENNHKSHLNLTMICSERNSLCLQDVMFQIMKNKEVTGYTGGSVLLPCSCTDPQSTVKTLTWHHQRENQWTEDRLKLFNKSSPANLSLLISDLKERDEGLYRCELTYSTTYKDIKLKVTGCDLDQNKPTIKVTGHSGESVVLPCSCTELQAKPEQLTWTFTPLNPGINPEEIYPHERSERHTGRVKLLNETSPGNLSLQIVNLSEEDQGEYHCSVSSQRHVSFTLTVQVFILLSVLSVVVLLVVLALIYWKCRGRRDVQKTNNGLVLVCSENEKQCDVSPNSATHRENLKQDENEDEVTYSSVVHVKTASKPAHIQTDITEHSEYASIK</sequence>
<dbReference type="InterPro" id="IPR036179">
    <property type="entry name" value="Ig-like_dom_sf"/>
</dbReference>
<evidence type="ECO:0000259" key="12">
    <source>
        <dbReference type="PROSITE" id="PS50835"/>
    </source>
</evidence>
<evidence type="ECO:0000313" key="13">
    <source>
        <dbReference type="EMBL" id="KAI2666142.1"/>
    </source>
</evidence>
<dbReference type="PROSITE" id="PS50835">
    <property type="entry name" value="IG_LIKE"/>
    <property type="match status" value="3"/>
</dbReference>
<evidence type="ECO:0000256" key="5">
    <source>
        <dbReference type="ARBA" id="ARBA00022989"/>
    </source>
</evidence>
<keyword evidence="8 13" id="KW-0675">Receptor</keyword>
<evidence type="ECO:0000256" key="1">
    <source>
        <dbReference type="ARBA" id="ARBA00004251"/>
    </source>
</evidence>
<evidence type="ECO:0000256" key="2">
    <source>
        <dbReference type="ARBA" id="ARBA00022475"/>
    </source>
</evidence>
<dbReference type="InterPro" id="IPR051713">
    <property type="entry name" value="T-cell_Activation_Regulation"/>
</dbReference>
<feature type="domain" description="Ig-like" evidence="12">
    <location>
        <begin position="288"/>
        <end position="366"/>
    </location>
</feature>
<evidence type="ECO:0000256" key="11">
    <source>
        <dbReference type="SAM" id="Phobius"/>
    </source>
</evidence>
<evidence type="ECO:0000256" key="10">
    <source>
        <dbReference type="ARBA" id="ARBA00023319"/>
    </source>
</evidence>
<organism evidence="13 14">
    <name type="scientific">Labeo rohita</name>
    <name type="common">Indian major carp</name>
    <name type="synonym">Cyprinus rohita</name>
    <dbReference type="NCBI Taxonomy" id="84645"/>
    <lineage>
        <taxon>Eukaryota</taxon>
        <taxon>Metazoa</taxon>
        <taxon>Chordata</taxon>
        <taxon>Craniata</taxon>
        <taxon>Vertebrata</taxon>
        <taxon>Euteleostomi</taxon>
        <taxon>Actinopterygii</taxon>
        <taxon>Neopterygii</taxon>
        <taxon>Teleostei</taxon>
        <taxon>Ostariophysi</taxon>
        <taxon>Cypriniformes</taxon>
        <taxon>Cyprinidae</taxon>
        <taxon>Labeoninae</taxon>
        <taxon>Labeonini</taxon>
        <taxon>Labeo</taxon>
    </lineage>
</organism>
<comment type="caution">
    <text evidence="13">The sequence shown here is derived from an EMBL/GenBank/DDBJ whole genome shotgun (WGS) entry which is preliminary data.</text>
</comment>
<dbReference type="PANTHER" id="PTHR25466">
    <property type="entry name" value="T-LYMPHOCYTE ACTIVATION ANTIGEN"/>
    <property type="match status" value="1"/>
</dbReference>
<accession>A0ABQ8MTJ7</accession>
<dbReference type="PANTHER" id="PTHR25466:SF14">
    <property type="entry name" value="BUTYROPHILIN SUBFAMILY 2 MEMBER A2-LIKE-RELATED"/>
    <property type="match status" value="1"/>
</dbReference>
<keyword evidence="14" id="KW-1185">Reference proteome</keyword>
<dbReference type="Pfam" id="PF07686">
    <property type="entry name" value="V-set"/>
    <property type="match status" value="4"/>
</dbReference>
<dbReference type="InterPro" id="IPR003598">
    <property type="entry name" value="Ig_sub2"/>
</dbReference>
<keyword evidence="4" id="KW-0732">Signal</keyword>
<feature type="transmembrane region" description="Helical" evidence="11">
    <location>
        <begin position="476"/>
        <end position="497"/>
    </location>
</feature>
<evidence type="ECO:0000256" key="6">
    <source>
        <dbReference type="ARBA" id="ARBA00023136"/>
    </source>
</evidence>
<dbReference type="InterPro" id="IPR013106">
    <property type="entry name" value="Ig_V-set"/>
</dbReference>
<feature type="domain" description="Ig-like" evidence="12">
    <location>
        <begin position="384"/>
        <end position="471"/>
    </location>
</feature>
<reference evidence="13 14" key="1">
    <citation type="submission" date="2022-01" db="EMBL/GenBank/DDBJ databases">
        <title>A high-quality chromosome-level genome assembly of rohu carp, Labeo rohita.</title>
        <authorList>
            <person name="Arick M.A. II"/>
            <person name="Hsu C.-Y."/>
            <person name="Magbanua Z."/>
            <person name="Pechanova O."/>
            <person name="Grover C."/>
            <person name="Miller E."/>
            <person name="Thrash A."/>
            <person name="Ezzel L."/>
            <person name="Alam S."/>
            <person name="Benzie J."/>
            <person name="Hamilton M."/>
            <person name="Karsi A."/>
            <person name="Lawrence M.L."/>
            <person name="Peterson D.G."/>
        </authorList>
    </citation>
    <scope>NUCLEOTIDE SEQUENCE [LARGE SCALE GENOMIC DNA]</scope>
    <source>
        <strain evidence="14">BAU-BD-2019</strain>
        <tissue evidence="13">Blood</tissue>
    </source>
</reference>
<keyword evidence="2" id="KW-1003">Cell membrane</keyword>
<keyword evidence="10" id="KW-0393">Immunoglobulin domain</keyword>
<evidence type="ECO:0000256" key="7">
    <source>
        <dbReference type="ARBA" id="ARBA00023157"/>
    </source>
</evidence>
<evidence type="ECO:0000256" key="4">
    <source>
        <dbReference type="ARBA" id="ARBA00022729"/>
    </source>
</evidence>
<protein>
    <submittedName>
        <fullName evidence="13">Receptor-type tyrosine-protein phosphatase S</fullName>
    </submittedName>
</protein>
<dbReference type="InterPro" id="IPR003599">
    <property type="entry name" value="Ig_sub"/>
</dbReference>
<comment type="subcellular location">
    <subcellularLocation>
        <location evidence="1">Cell membrane</location>
        <topology evidence="1">Single-pass type I membrane protein</topology>
    </subcellularLocation>
</comment>
<evidence type="ECO:0000256" key="8">
    <source>
        <dbReference type="ARBA" id="ARBA00023170"/>
    </source>
</evidence>
<dbReference type="SMART" id="SM00408">
    <property type="entry name" value="IGc2"/>
    <property type="match status" value="4"/>
</dbReference>
<dbReference type="SUPFAM" id="SSF48726">
    <property type="entry name" value="Immunoglobulin"/>
    <property type="match status" value="4"/>
</dbReference>
<name>A0ABQ8MTJ7_LABRO</name>
<dbReference type="EMBL" id="JACTAM010000003">
    <property type="protein sequence ID" value="KAI2666142.1"/>
    <property type="molecule type" value="Genomic_DNA"/>
</dbReference>
<keyword evidence="9" id="KW-0325">Glycoprotein</keyword>
<evidence type="ECO:0000313" key="14">
    <source>
        <dbReference type="Proteomes" id="UP000830375"/>
    </source>
</evidence>
<dbReference type="SMART" id="SM00409">
    <property type="entry name" value="IG"/>
    <property type="match status" value="4"/>
</dbReference>
<evidence type="ECO:0000256" key="9">
    <source>
        <dbReference type="ARBA" id="ARBA00023180"/>
    </source>
</evidence>
<dbReference type="Proteomes" id="UP000830375">
    <property type="component" value="Unassembled WGS sequence"/>
</dbReference>
<dbReference type="InterPro" id="IPR013783">
    <property type="entry name" value="Ig-like_fold"/>
</dbReference>